<dbReference type="CDD" id="cd23934">
    <property type="entry name" value="AGPR_1_C"/>
    <property type="match status" value="1"/>
</dbReference>
<comment type="subcellular location">
    <subcellularLocation>
        <location evidence="7">Cytoplasm</location>
    </subcellularLocation>
</comment>
<dbReference type="FunFam" id="3.30.360.10:FF:000014">
    <property type="entry name" value="N-acetyl-gamma-glutamyl-phosphate reductase"/>
    <property type="match status" value="1"/>
</dbReference>
<comment type="catalytic activity">
    <reaction evidence="6 7">
        <text>N-acetyl-L-glutamate 5-semialdehyde + phosphate + NADP(+) = N-acetyl-L-glutamyl 5-phosphate + NADPH + H(+)</text>
        <dbReference type="Rhea" id="RHEA:21588"/>
        <dbReference type="ChEBI" id="CHEBI:15378"/>
        <dbReference type="ChEBI" id="CHEBI:29123"/>
        <dbReference type="ChEBI" id="CHEBI:43474"/>
        <dbReference type="ChEBI" id="CHEBI:57783"/>
        <dbReference type="ChEBI" id="CHEBI:57936"/>
        <dbReference type="ChEBI" id="CHEBI:58349"/>
        <dbReference type="EC" id="1.2.1.38"/>
    </reaction>
</comment>
<evidence type="ECO:0000256" key="5">
    <source>
        <dbReference type="ARBA" id="ARBA00023002"/>
    </source>
</evidence>
<keyword evidence="3 7" id="KW-0028">Amino-acid biosynthesis</keyword>
<gene>
    <name evidence="7 8" type="primary">argC</name>
    <name evidence="8" type="ORF">CPELA_06045</name>
</gene>
<evidence type="ECO:0000256" key="6">
    <source>
        <dbReference type="ARBA" id="ARBA00050557"/>
    </source>
</evidence>
<dbReference type="SUPFAM" id="SSF51735">
    <property type="entry name" value="NAD(P)-binding Rossmann-fold domains"/>
    <property type="match status" value="1"/>
</dbReference>
<keyword evidence="5 7" id="KW-0560">Oxidoreductase</keyword>
<dbReference type="InterPro" id="IPR058924">
    <property type="entry name" value="AGPR_dimerisation_dom"/>
</dbReference>
<dbReference type="PANTHER" id="PTHR32338">
    <property type="entry name" value="N-ACETYL-GAMMA-GLUTAMYL-PHOSPHATE REDUCTASE, CHLOROPLASTIC-RELATED-RELATED"/>
    <property type="match status" value="1"/>
</dbReference>
<dbReference type="OrthoDB" id="9801289at2"/>
<evidence type="ECO:0000256" key="3">
    <source>
        <dbReference type="ARBA" id="ARBA00022605"/>
    </source>
</evidence>
<dbReference type="RefSeq" id="WP_128889919.1">
    <property type="nucleotide sequence ID" value="NZ_BMCX01000003.1"/>
</dbReference>
<proteinExistence type="inferred from homology"/>
<dbReference type="UniPathway" id="UPA00068">
    <property type="reaction ID" value="UER00108"/>
</dbReference>
<protein>
    <recommendedName>
        <fullName evidence="7">N-acetyl-gamma-glutamyl-phosphate reductase</fullName>
        <shortName evidence="7">AGPR</shortName>
        <ecNumber evidence="7">1.2.1.38</ecNumber>
    </recommendedName>
    <alternativeName>
        <fullName evidence="7">N-acetyl-glutamate semialdehyde dehydrogenase</fullName>
        <shortName evidence="7">NAGSA dehydrogenase</shortName>
    </alternativeName>
</protein>
<dbReference type="InterPro" id="IPR050085">
    <property type="entry name" value="AGPR"/>
</dbReference>
<reference evidence="8 9" key="1">
    <citation type="submission" date="2019-01" db="EMBL/GenBank/DDBJ databases">
        <authorList>
            <person name="Ruckert C."/>
            <person name="Busche T."/>
            <person name="Kalinowski J."/>
        </authorList>
    </citation>
    <scope>NUCLEOTIDE SEQUENCE [LARGE SCALE GENOMIC DNA]</scope>
    <source>
        <strain evidence="8 9">136/3</strain>
    </source>
</reference>
<evidence type="ECO:0000313" key="9">
    <source>
        <dbReference type="Proteomes" id="UP000288929"/>
    </source>
</evidence>
<sequence>MNASNSSDHPLRVAVVGATGYAGGEVLRLLLQHPAYLQGKLSIGALMAGSSAGTSVAEAMPHLPQLAHREIEASDIDKLREHDVVFLGLPHGHSAVIAQQLPEETLVIDCAADFRLRNAEDWEEYYGGTYAGSWPYGIPEMPGGREAIAKSKRVAIPGCFPTGATLALWPAVASGLIQSQINVVSITGVSGGGKKASVGLLGSETMGSLKAYNTAGKHRHNPEIVQNLCAVGGKDIALSFTPVLAPLPRGILSTATALLADGADEASVRAAYEQAYADEPFVHLLPAGQQPQTQSVVGSNACHVQVEVDNKAGTVLLTSAIDNLCKGTAGAAVQCMNISLGYEETAGLAIAGVAP</sequence>
<dbReference type="Gene3D" id="3.30.360.10">
    <property type="entry name" value="Dihydrodipicolinate Reductase, domain 2"/>
    <property type="match status" value="1"/>
</dbReference>
<dbReference type="EC" id="1.2.1.38" evidence="7"/>
<keyword evidence="4 7" id="KW-0521">NADP</keyword>
<dbReference type="KEGG" id="cpeg:CPELA_06045"/>
<dbReference type="GO" id="GO:0051287">
    <property type="term" value="F:NAD binding"/>
    <property type="evidence" value="ECO:0007669"/>
    <property type="project" value="InterPro"/>
</dbReference>
<comment type="function">
    <text evidence="7">Catalyzes the NADPH-dependent reduction of N-acetyl-5-glutamyl phosphate to yield N-acetyl-L-glutamate 5-semialdehyde.</text>
</comment>
<dbReference type="PANTHER" id="PTHR32338:SF10">
    <property type="entry name" value="N-ACETYL-GAMMA-GLUTAMYL-PHOSPHATE REDUCTASE, CHLOROPLASTIC-RELATED"/>
    <property type="match status" value="1"/>
</dbReference>
<dbReference type="GO" id="GO:0003942">
    <property type="term" value="F:N-acetyl-gamma-glutamyl-phosphate reductase activity"/>
    <property type="evidence" value="ECO:0007669"/>
    <property type="project" value="UniProtKB-UniRule"/>
</dbReference>
<evidence type="ECO:0000256" key="1">
    <source>
        <dbReference type="ARBA" id="ARBA00004862"/>
    </source>
</evidence>
<comment type="pathway">
    <text evidence="1 7">Amino-acid biosynthesis; L-arginine biosynthesis; N(2)-acetyl-L-ornithine from L-glutamate: step 3/4.</text>
</comment>
<dbReference type="SUPFAM" id="SSF55347">
    <property type="entry name" value="Glyceraldehyde-3-phosphate dehydrogenase-like, C-terminal domain"/>
    <property type="match status" value="1"/>
</dbReference>
<dbReference type="GO" id="GO:0070401">
    <property type="term" value="F:NADP+ binding"/>
    <property type="evidence" value="ECO:0007669"/>
    <property type="project" value="InterPro"/>
</dbReference>
<dbReference type="InterPro" id="IPR000534">
    <property type="entry name" value="Semialdehyde_DH_NAD-bd"/>
</dbReference>
<dbReference type="PROSITE" id="PS01224">
    <property type="entry name" value="ARGC"/>
    <property type="match status" value="1"/>
</dbReference>
<dbReference type="Proteomes" id="UP000288929">
    <property type="component" value="Chromosome"/>
</dbReference>
<comment type="similarity">
    <text evidence="7">Belongs to the NAGSA dehydrogenase family. Type 1 subfamily.</text>
</comment>
<keyword evidence="9" id="KW-1185">Reference proteome</keyword>
<name>A0A410W952_9CORY</name>
<dbReference type="GO" id="GO:0005737">
    <property type="term" value="C:cytoplasm"/>
    <property type="evidence" value="ECO:0007669"/>
    <property type="project" value="UniProtKB-SubCell"/>
</dbReference>
<dbReference type="HAMAP" id="MF_00150">
    <property type="entry name" value="ArgC_type1"/>
    <property type="match status" value="1"/>
</dbReference>
<dbReference type="Pfam" id="PF22698">
    <property type="entry name" value="Semialdhyde_dhC_1"/>
    <property type="match status" value="1"/>
</dbReference>
<dbReference type="CDD" id="cd24148">
    <property type="entry name" value="AGPR_1_actinobacAGPR_like"/>
    <property type="match status" value="1"/>
</dbReference>
<dbReference type="InterPro" id="IPR036291">
    <property type="entry name" value="NAD(P)-bd_dom_sf"/>
</dbReference>
<dbReference type="EMBL" id="CP035299">
    <property type="protein sequence ID" value="QAU52476.1"/>
    <property type="molecule type" value="Genomic_DNA"/>
</dbReference>
<dbReference type="InterPro" id="IPR000706">
    <property type="entry name" value="AGPR_type-1"/>
</dbReference>
<evidence type="ECO:0000256" key="4">
    <source>
        <dbReference type="ARBA" id="ARBA00022857"/>
    </source>
</evidence>
<evidence type="ECO:0000313" key="8">
    <source>
        <dbReference type="EMBL" id="QAU52476.1"/>
    </source>
</evidence>
<keyword evidence="7" id="KW-0963">Cytoplasm</keyword>
<dbReference type="NCBIfam" id="TIGR01850">
    <property type="entry name" value="argC"/>
    <property type="match status" value="1"/>
</dbReference>
<evidence type="ECO:0000256" key="2">
    <source>
        <dbReference type="ARBA" id="ARBA00022571"/>
    </source>
</evidence>
<dbReference type="AlphaFoldDB" id="A0A410W952"/>
<dbReference type="GO" id="GO:0006526">
    <property type="term" value="P:L-arginine biosynthetic process"/>
    <property type="evidence" value="ECO:0007669"/>
    <property type="project" value="UniProtKB-UniRule"/>
</dbReference>
<organism evidence="8 9">
    <name type="scientific">Corynebacterium pelargi</name>
    <dbReference type="NCBI Taxonomy" id="1471400"/>
    <lineage>
        <taxon>Bacteria</taxon>
        <taxon>Bacillati</taxon>
        <taxon>Actinomycetota</taxon>
        <taxon>Actinomycetes</taxon>
        <taxon>Mycobacteriales</taxon>
        <taxon>Corynebacteriaceae</taxon>
        <taxon>Corynebacterium</taxon>
    </lineage>
</organism>
<dbReference type="Gene3D" id="3.40.50.720">
    <property type="entry name" value="NAD(P)-binding Rossmann-like Domain"/>
    <property type="match status" value="1"/>
</dbReference>
<keyword evidence="2 7" id="KW-0055">Arginine biosynthesis</keyword>
<dbReference type="SMART" id="SM00859">
    <property type="entry name" value="Semialdhyde_dh"/>
    <property type="match status" value="1"/>
</dbReference>
<dbReference type="Pfam" id="PF01118">
    <property type="entry name" value="Semialdhyde_dh"/>
    <property type="match status" value="1"/>
</dbReference>
<feature type="active site" evidence="7">
    <location>
        <position position="159"/>
    </location>
</feature>
<accession>A0A410W952</accession>
<dbReference type="InterPro" id="IPR023013">
    <property type="entry name" value="AGPR_AS"/>
</dbReference>
<evidence type="ECO:0000256" key="7">
    <source>
        <dbReference type="HAMAP-Rule" id="MF_00150"/>
    </source>
</evidence>